<reference evidence="1" key="2">
    <citation type="journal article" date="2015" name="Fish Shellfish Immunol.">
        <title>Early steps in the European eel (Anguilla anguilla)-Vibrio vulnificus interaction in the gills: Role of the RtxA13 toxin.</title>
        <authorList>
            <person name="Callol A."/>
            <person name="Pajuelo D."/>
            <person name="Ebbesson L."/>
            <person name="Teles M."/>
            <person name="MacKenzie S."/>
            <person name="Amaro C."/>
        </authorList>
    </citation>
    <scope>NUCLEOTIDE SEQUENCE</scope>
</reference>
<protein>
    <submittedName>
        <fullName evidence="1">Uncharacterized protein</fullName>
    </submittedName>
</protein>
<accession>A0A0E9VMB6</accession>
<name>A0A0E9VMB6_ANGAN</name>
<dbReference type="EMBL" id="GBXM01029401">
    <property type="protein sequence ID" value="JAH79176.1"/>
    <property type="molecule type" value="Transcribed_RNA"/>
</dbReference>
<reference evidence="1" key="1">
    <citation type="submission" date="2014-11" db="EMBL/GenBank/DDBJ databases">
        <authorList>
            <person name="Amaro Gonzalez C."/>
        </authorList>
    </citation>
    <scope>NUCLEOTIDE SEQUENCE</scope>
</reference>
<proteinExistence type="predicted"/>
<dbReference type="AlphaFoldDB" id="A0A0E9VMB6"/>
<organism evidence="1">
    <name type="scientific">Anguilla anguilla</name>
    <name type="common">European freshwater eel</name>
    <name type="synonym">Muraena anguilla</name>
    <dbReference type="NCBI Taxonomy" id="7936"/>
    <lineage>
        <taxon>Eukaryota</taxon>
        <taxon>Metazoa</taxon>
        <taxon>Chordata</taxon>
        <taxon>Craniata</taxon>
        <taxon>Vertebrata</taxon>
        <taxon>Euteleostomi</taxon>
        <taxon>Actinopterygii</taxon>
        <taxon>Neopterygii</taxon>
        <taxon>Teleostei</taxon>
        <taxon>Anguilliformes</taxon>
        <taxon>Anguillidae</taxon>
        <taxon>Anguilla</taxon>
    </lineage>
</organism>
<evidence type="ECO:0000313" key="1">
    <source>
        <dbReference type="EMBL" id="JAH79176.1"/>
    </source>
</evidence>
<sequence>MEDNKANNNKLVFRWKDLLCSWEHAN</sequence>